<evidence type="ECO:0000256" key="7">
    <source>
        <dbReference type="ARBA" id="ARBA00022989"/>
    </source>
</evidence>
<evidence type="ECO:0000256" key="4">
    <source>
        <dbReference type="ARBA" id="ARBA00022692"/>
    </source>
</evidence>
<dbReference type="PRINTS" id="PR00781">
    <property type="entry name" value="LIPOSIGPTASE"/>
</dbReference>
<dbReference type="InterPro" id="IPR001872">
    <property type="entry name" value="Peptidase_A8"/>
</dbReference>
<comment type="caution">
    <text evidence="9">Lacks conserved residue(s) required for the propagation of feature annotation.</text>
</comment>
<keyword evidence="7 9" id="KW-1133">Transmembrane helix</keyword>
<dbReference type="GO" id="GO:0006508">
    <property type="term" value="P:proteolysis"/>
    <property type="evidence" value="ECO:0007669"/>
    <property type="project" value="UniProtKB-KW"/>
</dbReference>
<feature type="active site" evidence="9">
    <location>
        <position position="132"/>
    </location>
</feature>
<dbReference type="EMBL" id="VKID01000001">
    <property type="protein sequence ID" value="TRX99746.1"/>
    <property type="molecule type" value="Genomic_DNA"/>
</dbReference>
<comment type="pathway">
    <text evidence="9">Protein modification; lipoprotein biosynthesis (signal peptide cleavage).</text>
</comment>
<dbReference type="RefSeq" id="WP_012242763.1">
    <property type="nucleotide sequence ID" value="NZ_CP103951.1"/>
</dbReference>
<keyword evidence="5 9" id="KW-0064">Aspartyl protease</keyword>
<evidence type="ECO:0000256" key="8">
    <source>
        <dbReference type="ARBA" id="ARBA00023136"/>
    </source>
</evidence>
<evidence type="ECO:0000256" key="10">
    <source>
        <dbReference type="RuleBase" id="RU000594"/>
    </source>
</evidence>
<dbReference type="PANTHER" id="PTHR33695:SF1">
    <property type="entry name" value="LIPOPROTEIN SIGNAL PEPTIDASE"/>
    <property type="match status" value="1"/>
</dbReference>
<evidence type="ECO:0000256" key="1">
    <source>
        <dbReference type="ARBA" id="ARBA00006139"/>
    </source>
</evidence>
<organism evidence="12 13">
    <name type="scientific">Acholeplasma laidlawii</name>
    <dbReference type="NCBI Taxonomy" id="2148"/>
    <lineage>
        <taxon>Bacteria</taxon>
        <taxon>Bacillati</taxon>
        <taxon>Mycoplasmatota</taxon>
        <taxon>Mollicutes</taxon>
        <taxon>Acholeplasmatales</taxon>
        <taxon>Acholeplasmataceae</taxon>
        <taxon>Acholeplasma</taxon>
    </lineage>
</organism>
<accession>A0A553IHU3</accession>
<evidence type="ECO:0000256" key="2">
    <source>
        <dbReference type="ARBA" id="ARBA00022475"/>
    </source>
</evidence>
<dbReference type="PROSITE" id="PS00855">
    <property type="entry name" value="SPASE_II"/>
    <property type="match status" value="1"/>
</dbReference>
<keyword evidence="2 9" id="KW-1003">Cell membrane</keyword>
<comment type="subcellular location">
    <subcellularLocation>
        <location evidence="9">Cell membrane</location>
        <topology evidence="9">Multi-pass membrane protein</topology>
    </subcellularLocation>
</comment>
<protein>
    <recommendedName>
        <fullName evidence="9">Lipoprotein signal peptidase</fullName>
        <ecNumber evidence="9">3.4.23.36</ecNumber>
    </recommendedName>
    <alternativeName>
        <fullName evidence="9">Prolipoprotein signal peptidase</fullName>
    </alternativeName>
    <alternativeName>
        <fullName evidence="9">Signal peptidase II</fullName>
        <shortName evidence="9">SPase II</shortName>
    </alternativeName>
</protein>
<dbReference type="PANTHER" id="PTHR33695">
    <property type="entry name" value="LIPOPROTEIN SIGNAL PEPTIDASE"/>
    <property type="match status" value="1"/>
</dbReference>
<feature type="transmembrane region" description="Helical" evidence="9">
    <location>
        <begin position="127"/>
        <end position="149"/>
    </location>
</feature>
<keyword evidence="4 9" id="KW-0812">Transmembrane</keyword>
<dbReference type="UniPathway" id="UPA00665"/>
<dbReference type="Pfam" id="PF01252">
    <property type="entry name" value="Peptidase_A8"/>
    <property type="match status" value="1"/>
</dbReference>
<evidence type="ECO:0000313" key="13">
    <source>
        <dbReference type="Proteomes" id="UP000315938"/>
    </source>
</evidence>
<evidence type="ECO:0000256" key="6">
    <source>
        <dbReference type="ARBA" id="ARBA00022801"/>
    </source>
</evidence>
<dbReference type="AlphaFoldDB" id="A0A553IHU3"/>
<feature type="transmembrane region" description="Helical" evidence="9">
    <location>
        <begin position="89"/>
        <end position="112"/>
    </location>
</feature>
<comment type="caution">
    <text evidence="12">The sequence shown here is derived from an EMBL/GenBank/DDBJ whole genome shotgun (WGS) entry which is preliminary data.</text>
</comment>
<comment type="similarity">
    <text evidence="1 9 11">Belongs to the peptidase A8 family.</text>
</comment>
<evidence type="ECO:0000313" key="12">
    <source>
        <dbReference type="EMBL" id="TRX99746.1"/>
    </source>
</evidence>
<dbReference type="Proteomes" id="UP000315938">
    <property type="component" value="Unassembled WGS sequence"/>
</dbReference>
<dbReference type="GO" id="GO:0004190">
    <property type="term" value="F:aspartic-type endopeptidase activity"/>
    <property type="evidence" value="ECO:0007669"/>
    <property type="project" value="UniProtKB-UniRule"/>
</dbReference>
<keyword evidence="3 9" id="KW-0645">Protease</keyword>
<dbReference type="OMA" id="NRWYFPA"/>
<evidence type="ECO:0000256" key="9">
    <source>
        <dbReference type="HAMAP-Rule" id="MF_00161"/>
    </source>
</evidence>
<proteinExistence type="inferred from homology"/>
<evidence type="ECO:0000256" key="5">
    <source>
        <dbReference type="ARBA" id="ARBA00022750"/>
    </source>
</evidence>
<feature type="transmembrane region" description="Helical" evidence="9">
    <location>
        <begin position="59"/>
        <end position="77"/>
    </location>
</feature>
<evidence type="ECO:0000256" key="11">
    <source>
        <dbReference type="RuleBase" id="RU004181"/>
    </source>
</evidence>
<feature type="active site" evidence="9">
    <location>
        <position position="113"/>
    </location>
</feature>
<dbReference type="GeneID" id="41338973"/>
<dbReference type="EC" id="3.4.23.36" evidence="9"/>
<comment type="catalytic activity">
    <reaction evidence="9 10">
        <text>Release of signal peptides from bacterial membrane prolipoproteins. Hydrolyzes -Xaa-Yaa-Zaa-|-(S,diacylglyceryl)Cys-, in which Xaa is hydrophobic (preferably Leu), and Yaa (Ala or Ser) and Zaa (Gly or Ala) have small, neutral side chains.</text>
        <dbReference type="EC" id="3.4.23.36"/>
    </reaction>
</comment>
<dbReference type="GO" id="GO:0005886">
    <property type="term" value="C:plasma membrane"/>
    <property type="evidence" value="ECO:0007669"/>
    <property type="project" value="UniProtKB-SubCell"/>
</dbReference>
<reference evidence="12 13" key="1">
    <citation type="submission" date="2019-07" db="EMBL/GenBank/DDBJ databases">
        <title>Genome sequence of Acholeplasma laidlawii strain with increased resistance to erythromycin.</title>
        <authorList>
            <person name="Medvedeva E.S."/>
            <person name="Baranova N.B."/>
            <person name="Siniagina M.N."/>
            <person name="Mouzykantov A."/>
            <person name="Chernova O.A."/>
            <person name="Chernov V.M."/>
        </authorList>
    </citation>
    <scope>NUCLEOTIDE SEQUENCE [LARGE SCALE GENOMIC DNA]</scope>
    <source>
        <strain evidence="12 13">PG8REry</strain>
    </source>
</reference>
<dbReference type="HAMAP" id="MF_00161">
    <property type="entry name" value="LspA"/>
    <property type="match status" value="1"/>
</dbReference>
<keyword evidence="6 9" id="KW-0378">Hydrolase</keyword>
<keyword evidence="8 9" id="KW-0472">Membrane</keyword>
<sequence>MILSYIIMAVLILVDVILKQIFSNMYAAGSIVSVIDNTLYVGYVQNTGASFGLLQGQQFLFFIITLFALVLFGYFFSKSDWKTKKVYTIAFILLISGTLGNAIDRVLFGYVIDYVQMPFLPIVGGTIFNFADVLLNAGVVLLLIDILILDTLRQKKIKKDTQNEI</sequence>
<comment type="function">
    <text evidence="9 10">This protein specifically catalyzes the removal of signal peptides from prolipoproteins.</text>
</comment>
<name>A0A553IHU3_ACHLA</name>
<dbReference type="NCBIfam" id="TIGR00077">
    <property type="entry name" value="lspA"/>
    <property type="match status" value="1"/>
</dbReference>
<evidence type="ECO:0000256" key="3">
    <source>
        <dbReference type="ARBA" id="ARBA00022670"/>
    </source>
</evidence>
<gene>
    <name evidence="9 12" type="primary">lspA</name>
    <name evidence="12" type="ORF">FNV44_01520</name>
</gene>